<gene>
    <name evidence="2" type="ORF">PAC_06571</name>
</gene>
<evidence type="ECO:0000313" key="3">
    <source>
        <dbReference type="Proteomes" id="UP000184330"/>
    </source>
</evidence>
<dbReference type="InterPro" id="IPR025337">
    <property type="entry name" value="Questin_oxidase-like"/>
</dbReference>
<dbReference type="Proteomes" id="UP000184330">
    <property type="component" value="Unassembled WGS sequence"/>
</dbReference>
<dbReference type="GO" id="GO:0016491">
    <property type="term" value="F:oxidoreductase activity"/>
    <property type="evidence" value="ECO:0007669"/>
    <property type="project" value="UniProtKB-KW"/>
</dbReference>
<reference evidence="2 3" key="1">
    <citation type="submission" date="2016-03" db="EMBL/GenBank/DDBJ databases">
        <authorList>
            <person name="Ploux O."/>
        </authorList>
    </citation>
    <scope>NUCLEOTIDE SEQUENCE [LARGE SCALE GENOMIC DNA]</scope>
    <source>
        <strain evidence="2 3">UAMH 11012</strain>
    </source>
</reference>
<evidence type="ECO:0000313" key="2">
    <source>
        <dbReference type="EMBL" id="CZR56682.1"/>
    </source>
</evidence>
<keyword evidence="3" id="KW-1185">Reference proteome</keyword>
<organism evidence="2 3">
    <name type="scientific">Phialocephala subalpina</name>
    <dbReference type="NCBI Taxonomy" id="576137"/>
    <lineage>
        <taxon>Eukaryota</taxon>
        <taxon>Fungi</taxon>
        <taxon>Dikarya</taxon>
        <taxon>Ascomycota</taxon>
        <taxon>Pezizomycotina</taxon>
        <taxon>Leotiomycetes</taxon>
        <taxon>Helotiales</taxon>
        <taxon>Mollisiaceae</taxon>
        <taxon>Phialocephala</taxon>
        <taxon>Phialocephala fortinii species complex</taxon>
    </lineage>
</organism>
<dbReference type="PANTHER" id="PTHR35870">
    <property type="entry name" value="PROTEIN, PUTATIVE (AFU_ORTHOLOGUE AFUA_5G03330)-RELATED"/>
    <property type="match status" value="1"/>
</dbReference>
<name>A0A1L7WV78_9HELO</name>
<protein>
    <submittedName>
        <fullName evidence="2">Related to HypA-like protein</fullName>
    </submittedName>
</protein>
<sequence length="455" mass="52093">MATPTKIHLTPETVGVLNLKSQNSDTAAKASELLQENHEKHHIFFNQEGFHNHIVHHLLTLYGLGASTSQIERAYKDNANYQRRPVPVEEKVVEDMHNPSNFKKYLGKEKYYHDFLIFFQTEMEKKGWEKVFQEYLFAGTEQANDIFGRMYAGFLHPIIHLGFGIEFQQPAIMCEAIAQACAHDLWTSKYLFSVEEAVNSNLPKGIKTIPQLLDEIKADKKLSSAAHWSDANKIRDGILIRAPSEMRSIASQFSCTPKNLKEKTVEMTNSAIYFTAAAQNPLKQVKFDFYYMHCVNSSIFFPTFLSLPWLSEENKVRLLNFKVWLDLAMYASRASPELLLDEISTYVPAKLPAETAATNGQGSMKDTEWPGIFERFFNYPDDGHAVKLGRAVANGERVSKEYENEEWCKIKGFMWEKIGNMVIDSVEDSGATWARSVGFPEAWEEYEDRPRRAQL</sequence>
<dbReference type="OrthoDB" id="10004862at2759"/>
<dbReference type="AlphaFoldDB" id="A0A1L7WV78"/>
<dbReference type="Pfam" id="PF14027">
    <property type="entry name" value="Questin_oxidase"/>
    <property type="match status" value="1"/>
</dbReference>
<dbReference type="STRING" id="576137.A0A1L7WV78"/>
<keyword evidence="1" id="KW-0560">Oxidoreductase</keyword>
<evidence type="ECO:0000256" key="1">
    <source>
        <dbReference type="ARBA" id="ARBA00023002"/>
    </source>
</evidence>
<dbReference type="PANTHER" id="PTHR35870:SF1">
    <property type="entry name" value="PROTEIN, PUTATIVE (AFU_ORTHOLOGUE AFUA_5G03330)-RELATED"/>
    <property type="match status" value="1"/>
</dbReference>
<proteinExistence type="predicted"/>
<dbReference type="EMBL" id="FJOG01000008">
    <property type="protein sequence ID" value="CZR56682.1"/>
    <property type="molecule type" value="Genomic_DNA"/>
</dbReference>
<accession>A0A1L7WV78</accession>